<evidence type="ECO:0000256" key="3">
    <source>
        <dbReference type="ARBA" id="ARBA00022448"/>
    </source>
</evidence>
<dbReference type="InterPro" id="IPR004152">
    <property type="entry name" value="GAT_dom"/>
</dbReference>
<dbReference type="CDD" id="cd14235">
    <property type="entry name" value="GAT_GGA_fungi"/>
    <property type="match status" value="1"/>
</dbReference>
<evidence type="ECO:0000313" key="11">
    <source>
        <dbReference type="Proteomes" id="UP001345013"/>
    </source>
</evidence>
<evidence type="ECO:0000313" key="10">
    <source>
        <dbReference type="EMBL" id="KAK5098980.1"/>
    </source>
</evidence>
<keyword evidence="5" id="KW-0333">Golgi apparatus</keyword>
<feature type="region of interest" description="Disordered" evidence="6">
    <location>
        <begin position="359"/>
        <end position="389"/>
    </location>
</feature>
<dbReference type="Gene3D" id="1.25.40.90">
    <property type="match status" value="1"/>
</dbReference>
<feature type="region of interest" description="Disordered" evidence="6">
    <location>
        <begin position="420"/>
        <end position="567"/>
    </location>
</feature>
<gene>
    <name evidence="10" type="primary">GGA2</name>
    <name evidence="10" type="ORF">LTR24_001608</name>
</gene>
<dbReference type="EMBL" id="JAVRRG010000012">
    <property type="protein sequence ID" value="KAK5098980.1"/>
    <property type="molecule type" value="Genomic_DNA"/>
</dbReference>
<evidence type="ECO:0000256" key="2">
    <source>
        <dbReference type="ARBA" id="ARBA00011446"/>
    </source>
</evidence>
<dbReference type="Pfam" id="PF00790">
    <property type="entry name" value="VHS"/>
    <property type="match status" value="1"/>
</dbReference>
<dbReference type="SUPFAM" id="SSF48464">
    <property type="entry name" value="ENTH/VHS domain"/>
    <property type="match status" value="1"/>
</dbReference>
<dbReference type="InterPro" id="IPR002014">
    <property type="entry name" value="VHS_dom"/>
</dbReference>
<evidence type="ECO:0000256" key="1">
    <source>
        <dbReference type="ARBA" id="ARBA00004601"/>
    </source>
</evidence>
<feature type="compositionally biased region" description="Low complexity" evidence="6">
    <location>
        <begin position="526"/>
        <end position="541"/>
    </location>
</feature>
<protein>
    <submittedName>
        <fullName evidence="10">ARF-binding protein</fullName>
    </submittedName>
</protein>
<dbReference type="Pfam" id="PF03127">
    <property type="entry name" value="GAT"/>
    <property type="match status" value="1"/>
</dbReference>
<accession>A0ABR0KK73</accession>
<evidence type="ECO:0000256" key="4">
    <source>
        <dbReference type="ARBA" id="ARBA00022927"/>
    </source>
</evidence>
<dbReference type="SMART" id="SM00288">
    <property type="entry name" value="VHS"/>
    <property type="match status" value="1"/>
</dbReference>
<evidence type="ECO:0000259" key="9">
    <source>
        <dbReference type="PROSITE" id="PS50909"/>
    </source>
</evidence>
<comment type="subcellular location">
    <subcellularLocation>
        <location evidence="1">Golgi apparatus</location>
        <location evidence="1">trans-Golgi network</location>
    </subcellularLocation>
</comment>
<feature type="domain" description="GAE" evidence="8">
    <location>
        <begin position="560"/>
        <end position="682"/>
    </location>
</feature>
<feature type="domain" description="VHS" evidence="7">
    <location>
        <begin position="39"/>
        <end position="168"/>
    </location>
</feature>
<dbReference type="InterPro" id="IPR008153">
    <property type="entry name" value="GAE_dom"/>
</dbReference>
<dbReference type="PROSITE" id="PS50180">
    <property type="entry name" value="GAE"/>
    <property type="match status" value="1"/>
</dbReference>
<comment type="caution">
    <text evidence="10">The sequence shown here is derived from an EMBL/GenBank/DDBJ whole genome shotgun (WGS) entry which is preliminary data.</text>
</comment>
<reference evidence="10 11" key="1">
    <citation type="submission" date="2023-08" db="EMBL/GenBank/DDBJ databases">
        <title>Black Yeasts Isolated from many extreme environments.</title>
        <authorList>
            <person name="Coleine C."/>
            <person name="Stajich J.E."/>
            <person name="Selbmann L."/>
        </authorList>
    </citation>
    <scope>NUCLEOTIDE SEQUENCE [LARGE SCALE GENOMIC DNA]</scope>
    <source>
        <strain evidence="10 11">CCFEE 5885</strain>
    </source>
</reference>
<feature type="compositionally biased region" description="Low complexity" evidence="6">
    <location>
        <begin position="474"/>
        <end position="508"/>
    </location>
</feature>
<feature type="domain" description="GAT" evidence="9">
    <location>
        <begin position="195"/>
        <end position="322"/>
    </location>
</feature>
<dbReference type="InterPro" id="IPR052653">
    <property type="entry name" value="ARF-binding"/>
</dbReference>
<keyword evidence="11" id="KW-1185">Reference proteome</keyword>
<feature type="compositionally biased region" description="Polar residues" evidence="6">
    <location>
        <begin position="436"/>
        <end position="465"/>
    </location>
</feature>
<dbReference type="SMART" id="SM00809">
    <property type="entry name" value="Alpha_adaptinC2"/>
    <property type="match status" value="1"/>
</dbReference>
<dbReference type="InterPro" id="IPR008942">
    <property type="entry name" value="ENTH_VHS"/>
</dbReference>
<dbReference type="Proteomes" id="UP001345013">
    <property type="component" value="Unassembled WGS sequence"/>
</dbReference>
<name>A0ABR0KK73_9EURO</name>
<dbReference type="Gene3D" id="2.60.40.1230">
    <property type="match status" value="1"/>
</dbReference>
<organism evidence="10 11">
    <name type="scientific">Lithohypha guttulata</name>
    <dbReference type="NCBI Taxonomy" id="1690604"/>
    <lineage>
        <taxon>Eukaryota</taxon>
        <taxon>Fungi</taxon>
        <taxon>Dikarya</taxon>
        <taxon>Ascomycota</taxon>
        <taxon>Pezizomycotina</taxon>
        <taxon>Eurotiomycetes</taxon>
        <taxon>Chaetothyriomycetidae</taxon>
        <taxon>Chaetothyriales</taxon>
        <taxon>Trichomeriaceae</taxon>
        <taxon>Lithohypha</taxon>
    </lineage>
</organism>
<dbReference type="PROSITE" id="PS50909">
    <property type="entry name" value="GAT"/>
    <property type="match status" value="1"/>
</dbReference>
<evidence type="ECO:0000259" key="7">
    <source>
        <dbReference type="PROSITE" id="PS50179"/>
    </source>
</evidence>
<comment type="subunit">
    <text evidence="2">Component of the ESCRT-0 complex composed of HSE1 and VPS27.</text>
</comment>
<dbReference type="InterPro" id="IPR013041">
    <property type="entry name" value="Clathrin_app_Ig-like_sf"/>
</dbReference>
<dbReference type="PROSITE" id="PS50179">
    <property type="entry name" value="VHS"/>
    <property type="match status" value="1"/>
</dbReference>
<evidence type="ECO:0000259" key="8">
    <source>
        <dbReference type="PROSITE" id="PS50180"/>
    </source>
</evidence>
<dbReference type="Gene3D" id="1.20.58.160">
    <property type="match status" value="1"/>
</dbReference>
<proteinExistence type="predicted"/>
<dbReference type="CDD" id="cd16998">
    <property type="entry name" value="VHS_GGA_fungi"/>
    <property type="match status" value="1"/>
</dbReference>
<sequence length="684" mass="74086">MEATSARMAVRHQFEGFPPPRGPLQRYIYNACDPISNLEPNLALNLEIVDLINQKKGNAPREAAVQIVQLINHRNPNVSLLALALLDNCVKNCGYPFHLQISTKEFLNELVRRFPERPPLRASRVQNKILEAIEEWRATICQTSRYKDDLGFIRDMHRLLLYKGYMFPEVRRDDAAVLNPSDNLKSAEEMEEEEKAAQSAKLQELIRRGTPHDLQEANKLMKVMAGYDTRNKTNYRAKAAEEVSRVQQKAKILEEMLEGFKEGDQIQEGDVFEELANALQSAHPKIQKMCEEESDDAEAVNKLLEINDSIHRTIERYKLMKTGNVTAANNIPKGTLGTSTGVSRNAANELSLIDFDFEPTQEQTPAPPQPAHSGSLLEDSAPSTSGKQTTVEDDLLGLTLGDAPASGAISLGGANLSDLFNSAPQPATSPQPPHNTQPSLAAPTVATSQAPRPNYDAFSSLSSALPRSKPATPAPGQQRPSQQPSAPSDPFASLLSSGSPPSTPSMSMQQNGGRPASGSFQPSTLASAMPPAASNASPATAADDDWNFVSSPPAQESALPPKSTLTVHDQGKLKVTLECMRQTNQGPSASAPIFVKASFMNQTHMPVSGLHSQIAVEKAYSLQLQPQSGKDLPPNQPSAVSQNMLISNVPPGKGTAVKIRFRLSYTLGGSKQEEQGMVTSLGIA</sequence>
<dbReference type="InterPro" id="IPR038425">
    <property type="entry name" value="GAT_sf"/>
</dbReference>
<dbReference type="InterPro" id="IPR008152">
    <property type="entry name" value="Clathrin_a/b/g-adaptin_app_Ig"/>
</dbReference>
<dbReference type="PANTHER" id="PTHR47180">
    <property type="entry name" value="ADP-RIBOSYLATION FACTOR-BINDING PROTEIN GGA1-RELATED"/>
    <property type="match status" value="1"/>
</dbReference>
<dbReference type="Gene3D" id="1.20.5.170">
    <property type="match status" value="1"/>
</dbReference>
<dbReference type="PANTHER" id="PTHR47180:SF1">
    <property type="entry name" value="ADP-RIBOSYLATION FACTOR-BINDING PROTEIN GGA1-RELATED"/>
    <property type="match status" value="1"/>
</dbReference>
<dbReference type="SUPFAM" id="SSF89009">
    <property type="entry name" value="GAT-like domain"/>
    <property type="match status" value="1"/>
</dbReference>
<evidence type="ECO:0000256" key="5">
    <source>
        <dbReference type="ARBA" id="ARBA00023034"/>
    </source>
</evidence>
<keyword evidence="4" id="KW-0653">Protein transport</keyword>
<keyword evidence="3" id="KW-0813">Transport</keyword>
<dbReference type="SUPFAM" id="SSF49348">
    <property type="entry name" value="Clathrin adaptor appendage domain"/>
    <property type="match status" value="1"/>
</dbReference>
<evidence type="ECO:0000256" key="6">
    <source>
        <dbReference type="SAM" id="MobiDB-lite"/>
    </source>
</evidence>
<dbReference type="Pfam" id="PF02883">
    <property type="entry name" value="Alpha_adaptinC2"/>
    <property type="match status" value="1"/>
</dbReference>